<evidence type="ECO:0000256" key="7">
    <source>
        <dbReference type="ARBA" id="ARBA00023002"/>
    </source>
</evidence>
<comment type="caution">
    <text evidence="18">The sequence shown here is derived from an EMBL/GenBank/DDBJ whole genome shotgun (WGS) entry which is preliminary data.</text>
</comment>
<name>A0AAV1JD46_9NEOP</name>
<feature type="domain" description="FAD/NAD(P)-binding" evidence="17">
    <location>
        <begin position="33"/>
        <end position="161"/>
    </location>
</feature>
<keyword evidence="8" id="KW-0496">Mitochondrion</keyword>
<keyword evidence="3" id="KW-0285">Flavoprotein</keyword>
<evidence type="ECO:0000256" key="3">
    <source>
        <dbReference type="ARBA" id="ARBA00022630"/>
    </source>
</evidence>
<dbReference type="GO" id="GO:0048038">
    <property type="term" value="F:quinone binding"/>
    <property type="evidence" value="ECO:0007669"/>
    <property type="project" value="UniProtKB-KW"/>
</dbReference>
<evidence type="ECO:0000256" key="10">
    <source>
        <dbReference type="ARBA" id="ARBA00052810"/>
    </source>
</evidence>
<evidence type="ECO:0000256" key="11">
    <source>
        <dbReference type="ARBA" id="ARBA00052986"/>
    </source>
</evidence>
<dbReference type="InterPro" id="IPR023753">
    <property type="entry name" value="FAD/NAD-binding_dom"/>
</dbReference>
<dbReference type="PANTHER" id="PTHR10632">
    <property type="entry name" value="SULFIDE:QUINONE OXIDOREDUCTASE"/>
    <property type="match status" value="1"/>
</dbReference>
<dbReference type="PANTHER" id="PTHR10632:SF2">
    <property type="entry name" value="SULFIDE:QUINONE OXIDOREDUCTASE, MITOCHONDRIAL"/>
    <property type="match status" value="1"/>
</dbReference>
<keyword evidence="19" id="KW-1185">Reference proteome</keyword>
<dbReference type="Gene3D" id="3.50.50.60">
    <property type="entry name" value="FAD/NAD(P)-binding domain"/>
    <property type="match status" value="4"/>
</dbReference>
<organism evidence="18 19">
    <name type="scientific">Leptosia nina</name>
    <dbReference type="NCBI Taxonomy" id="320188"/>
    <lineage>
        <taxon>Eukaryota</taxon>
        <taxon>Metazoa</taxon>
        <taxon>Ecdysozoa</taxon>
        <taxon>Arthropoda</taxon>
        <taxon>Hexapoda</taxon>
        <taxon>Insecta</taxon>
        <taxon>Pterygota</taxon>
        <taxon>Neoptera</taxon>
        <taxon>Endopterygota</taxon>
        <taxon>Lepidoptera</taxon>
        <taxon>Glossata</taxon>
        <taxon>Ditrysia</taxon>
        <taxon>Papilionoidea</taxon>
        <taxon>Pieridae</taxon>
        <taxon>Pierinae</taxon>
        <taxon>Leptosia</taxon>
    </lineage>
</organism>
<gene>
    <name evidence="18" type="ORF">LNINA_LOCUS6912</name>
</gene>
<dbReference type="InterPro" id="IPR036188">
    <property type="entry name" value="FAD/NAD-bd_sf"/>
</dbReference>
<dbReference type="InterPro" id="IPR015904">
    <property type="entry name" value="Sulphide_quinone_reductase"/>
</dbReference>
<evidence type="ECO:0000256" key="1">
    <source>
        <dbReference type="ARBA" id="ARBA00001974"/>
    </source>
</evidence>
<dbReference type="AlphaFoldDB" id="A0AAV1JD46"/>
<dbReference type="Proteomes" id="UP001497472">
    <property type="component" value="Unassembled WGS sequence"/>
</dbReference>
<comment type="catalytic activity">
    <reaction evidence="10">
        <text>ubiquinone-10 + hydrogen sulfide + glutathione + H(+) = S-sulfanylglutathione + ubiquinol-10</text>
        <dbReference type="Rhea" id="RHEA:62608"/>
        <dbReference type="ChEBI" id="CHEBI:15378"/>
        <dbReference type="ChEBI" id="CHEBI:29919"/>
        <dbReference type="ChEBI" id="CHEBI:46245"/>
        <dbReference type="ChEBI" id="CHEBI:57925"/>
        <dbReference type="ChEBI" id="CHEBI:58905"/>
        <dbReference type="ChEBI" id="CHEBI:64183"/>
    </reaction>
    <physiologicalReaction direction="left-to-right" evidence="10">
        <dbReference type="Rhea" id="RHEA:62609"/>
    </physiologicalReaction>
</comment>
<comment type="subcellular location">
    <subcellularLocation>
        <location evidence="2">Mitochondrion</location>
    </subcellularLocation>
</comment>
<evidence type="ECO:0000256" key="14">
    <source>
        <dbReference type="ARBA" id="ARBA00066447"/>
    </source>
</evidence>
<sequence length="786" mass="87671">MINALCKLGSRTKSLPLRFLSVSAIHNANHSCKLLVIGGGSGGCTIAAKFARRLKKGSVIVLEPSSDHYYQPLFTLVGAGVTSVAATRRSAKSVLPSNATWLKDTAQSIDPEKNVVRTAEGHEIQYEYAVIAVGLQYNYDKVPGLRDALNDKGSGVSTIYSPDYCEKTWSDLKNFKGGEAVFTYPDTPIKCPGAPQKIAYMSDAYFDKTNIRSRVNITYNTHLPVIFGVKKYADILMKVVKKRRINVNYKTVLKEVRADKKEAVFFNADDKSKLITLPYDMLHVTPPMFTPEFLRNSADIVDAAGFLDVDKFTLQHRKYPNIYGIGDCTNTPNSKTAAAIAKQSYVVEHNLLSTMDGKNSLVQKYNGYGACPIVTHYGKCILAEFVYDGVPRETLPINQARESTIAYYMKRDLFPFLYWHFMLKGYYHGPEWVHYYQPLFTLVGAGMKPFAESYKKTQSILPPKVMWLKDEVDQFDPCNNAVFTKCGLRVRYDVVVIGIGLKNDYDKIPGLSQYLSDPLSPVSTIYSPQYCTKSWCCLQRFKGGHALFTFPKEVGKCSGAAQKIMYLAHDYWSQNKIRPQTSITYVTPKDTVFGIPKYAKALSKIAENKSIAVNYNLELVEVLPKKAIFKNSWGQTVILPYNFLHVTPPMSPPACLSKCSELVTDGYLNVDKHTLQHKRYSNVFGIGDCLNTPNSKTAAAVVQQSGVVAQNLWNTMYGKPLNSTYDGYGACPILTSYKSGIIAEFKYDGKTAETLPFDQVLLTFISCCMSSIYSKMLGSYDEGSGV</sequence>
<comment type="cofactor">
    <cofactor evidence="1">
        <name>FAD</name>
        <dbReference type="ChEBI" id="CHEBI:57692"/>
    </cofactor>
</comment>
<comment type="function">
    <text evidence="12">Catalyzes the oxidation of hydrogen sulfide with the help of a quinone, such as ubiquinone-10, giving rise to thiosulfate and ultimately to sulfane (molecular sulfur) atoms. Requires an additional electron acceptor; can use sulfite, sulfide or cyanide (in vitro). It is believed the in vivo electron acceptor is glutathione.</text>
</comment>
<proteinExistence type="inferred from homology"/>
<comment type="catalytic activity">
    <reaction evidence="9">
        <text>ubiquinone-10 + hydrogen sulfide + sulfite + 2 H(+) = ubiquinol-10 + thiosulfate</text>
        <dbReference type="Rhea" id="RHEA:38359"/>
        <dbReference type="ChEBI" id="CHEBI:15378"/>
        <dbReference type="ChEBI" id="CHEBI:17359"/>
        <dbReference type="ChEBI" id="CHEBI:29919"/>
        <dbReference type="ChEBI" id="CHEBI:33542"/>
        <dbReference type="ChEBI" id="CHEBI:46245"/>
        <dbReference type="ChEBI" id="CHEBI:64183"/>
    </reaction>
    <physiologicalReaction direction="left-to-right" evidence="9">
        <dbReference type="Rhea" id="RHEA:38360"/>
    </physiologicalReaction>
</comment>
<evidence type="ECO:0000256" key="9">
    <source>
        <dbReference type="ARBA" id="ARBA00051038"/>
    </source>
</evidence>
<evidence type="ECO:0000256" key="2">
    <source>
        <dbReference type="ARBA" id="ARBA00004173"/>
    </source>
</evidence>
<comment type="similarity">
    <text evidence="13">Belongs to the SQRD family.</text>
</comment>
<keyword evidence="4" id="KW-0874">Quinone</keyword>
<evidence type="ECO:0000256" key="13">
    <source>
        <dbReference type="ARBA" id="ARBA00060891"/>
    </source>
</evidence>
<evidence type="ECO:0000256" key="5">
    <source>
        <dbReference type="ARBA" id="ARBA00022827"/>
    </source>
</evidence>
<evidence type="ECO:0000256" key="15">
    <source>
        <dbReference type="ARBA" id="ARBA00070160"/>
    </source>
</evidence>
<dbReference type="SUPFAM" id="SSF51905">
    <property type="entry name" value="FAD/NAD(P)-binding domain"/>
    <property type="match status" value="4"/>
</dbReference>
<dbReference type="FunFam" id="3.50.50.60:FF:000034">
    <property type="entry name" value="sulfide:quinone oxidoreductase, mitochondrial"/>
    <property type="match status" value="2"/>
</dbReference>
<protein>
    <recommendedName>
        <fullName evidence="15">Sulfide:quinone oxidoreductase, mitochondrial</fullName>
        <ecNumber evidence="14">1.8.5.8</ecNumber>
    </recommendedName>
    <alternativeName>
        <fullName evidence="16">Sulfide quinone oxidoreductase</fullName>
    </alternativeName>
</protein>
<evidence type="ECO:0000256" key="4">
    <source>
        <dbReference type="ARBA" id="ARBA00022719"/>
    </source>
</evidence>
<evidence type="ECO:0000256" key="12">
    <source>
        <dbReference type="ARBA" id="ARBA00059167"/>
    </source>
</evidence>
<dbReference type="GO" id="GO:0070224">
    <property type="term" value="F:sulfide:quinone oxidoreductase activity"/>
    <property type="evidence" value="ECO:0007669"/>
    <property type="project" value="TreeGrafter"/>
</dbReference>
<comment type="catalytic activity">
    <reaction evidence="11">
        <text>a quinone + hydrogen sulfide + glutathione + H(+) = S-sulfanylglutathione + a quinol</text>
        <dbReference type="Rhea" id="RHEA:55156"/>
        <dbReference type="ChEBI" id="CHEBI:15378"/>
        <dbReference type="ChEBI" id="CHEBI:24646"/>
        <dbReference type="ChEBI" id="CHEBI:29919"/>
        <dbReference type="ChEBI" id="CHEBI:57925"/>
        <dbReference type="ChEBI" id="CHEBI:58905"/>
        <dbReference type="ChEBI" id="CHEBI:132124"/>
        <dbReference type="EC" id="1.8.5.8"/>
    </reaction>
    <physiologicalReaction direction="left-to-right" evidence="11">
        <dbReference type="Rhea" id="RHEA:55157"/>
    </physiologicalReaction>
</comment>
<dbReference type="EC" id="1.8.5.8" evidence="14"/>
<dbReference type="GO" id="GO:0070221">
    <property type="term" value="P:sulfide oxidation, using sulfide:quinone oxidoreductase"/>
    <property type="evidence" value="ECO:0007669"/>
    <property type="project" value="TreeGrafter"/>
</dbReference>
<evidence type="ECO:0000259" key="17">
    <source>
        <dbReference type="Pfam" id="PF07992"/>
    </source>
</evidence>
<dbReference type="Pfam" id="PF07992">
    <property type="entry name" value="Pyr_redox_2"/>
    <property type="match status" value="1"/>
</dbReference>
<keyword evidence="6" id="KW-0809">Transit peptide</keyword>
<accession>A0AAV1JD46</accession>
<evidence type="ECO:0000313" key="18">
    <source>
        <dbReference type="EMBL" id="CAK1547435.1"/>
    </source>
</evidence>
<keyword evidence="7" id="KW-0560">Oxidoreductase</keyword>
<evidence type="ECO:0000256" key="8">
    <source>
        <dbReference type="ARBA" id="ARBA00023128"/>
    </source>
</evidence>
<reference evidence="18 19" key="1">
    <citation type="submission" date="2023-11" db="EMBL/GenBank/DDBJ databases">
        <authorList>
            <person name="Okamura Y."/>
        </authorList>
    </citation>
    <scope>NUCLEOTIDE SEQUENCE [LARGE SCALE GENOMIC DNA]</scope>
</reference>
<evidence type="ECO:0000256" key="16">
    <source>
        <dbReference type="ARBA" id="ARBA00082958"/>
    </source>
</evidence>
<evidence type="ECO:0000256" key="6">
    <source>
        <dbReference type="ARBA" id="ARBA00022946"/>
    </source>
</evidence>
<keyword evidence="5" id="KW-0274">FAD</keyword>
<dbReference type="GO" id="GO:0071949">
    <property type="term" value="F:FAD binding"/>
    <property type="evidence" value="ECO:0007669"/>
    <property type="project" value="TreeGrafter"/>
</dbReference>
<evidence type="ECO:0000313" key="19">
    <source>
        <dbReference type="Proteomes" id="UP001497472"/>
    </source>
</evidence>
<dbReference type="EMBL" id="CAVLEF010000009">
    <property type="protein sequence ID" value="CAK1547435.1"/>
    <property type="molecule type" value="Genomic_DNA"/>
</dbReference>
<dbReference type="GO" id="GO:0106436">
    <property type="term" value="F:glutathione-dependent sulfide quinone oxidoreductase activity"/>
    <property type="evidence" value="ECO:0007669"/>
    <property type="project" value="UniProtKB-EC"/>
</dbReference>
<dbReference type="GO" id="GO:0005739">
    <property type="term" value="C:mitochondrion"/>
    <property type="evidence" value="ECO:0007669"/>
    <property type="project" value="UniProtKB-SubCell"/>
</dbReference>